<feature type="modified residue" description="4-aspartylphosphate" evidence="11">
    <location>
        <position position="1177"/>
    </location>
</feature>
<feature type="domain" description="Histidine kinase" evidence="14">
    <location>
        <begin position="885"/>
        <end position="1107"/>
    </location>
</feature>
<dbReference type="Gene3D" id="3.30.565.10">
    <property type="entry name" value="Histidine kinase-like ATPase, C-terminal domain"/>
    <property type="match status" value="1"/>
</dbReference>
<evidence type="ECO:0000256" key="8">
    <source>
        <dbReference type="ARBA" id="ARBA00023012"/>
    </source>
</evidence>
<evidence type="ECO:0000256" key="1">
    <source>
        <dbReference type="ARBA" id="ARBA00000085"/>
    </source>
</evidence>
<dbReference type="PROSITE" id="PS50109">
    <property type="entry name" value="HIS_KIN"/>
    <property type="match status" value="1"/>
</dbReference>
<comment type="subunit">
    <text evidence="9">At low DSF concentrations, interacts with RpfF.</text>
</comment>
<feature type="coiled-coil region" evidence="12">
    <location>
        <begin position="802"/>
        <end position="878"/>
    </location>
</feature>
<dbReference type="SUPFAM" id="SSF63829">
    <property type="entry name" value="Calcium-dependent phosphotriesterase"/>
    <property type="match status" value="2"/>
</dbReference>
<dbReference type="PRINTS" id="PR00344">
    <property type="entry name" value="BCTRLSENSOR"/>
</dbReference>
<dbReference type="SUPFAM" id="SSF55874">
    <property type="entry name" value="ATPase domain of HSP90 chaperone/DNA topoisomerase II/histidine kinase"/>
    <property type="match status" value="1"/>
</dbReference>
<dbReference type="InterPro" id="IPR036890">
    <property type="entry name" value="HATPase_C_sf"/>
</dbReference>
<dbReference type="Pfam" id="PF00072">
    <property type="entry name" value="Response_reg"/>
    <property type="match status" value="2"/>
</dbReference>
<keyword evidence="13" id="KW-0472">Membrane</keyword>
<feature type="domain" description="Response regulatory" evidence="15">
    <location>
        <begin position="1267"/>
        <end position="1382"/>
    </location>
</feature>
<keyword evidence="7" id="KW-0067">ATP-binding</keyword>
<dbReference type="InterPro" id="IPR004358">
    <property type="entry name" value="Sig_transdc_His_kin-like_C"/>
</dbReference>
<dbReference type="CDD" id="cd16922">
    <property type="entry name" value="HATPase_EvgS-ArcB-TorS-like"/>
    <property type="match status" value="1"/>
</dbReference>
<dbReference type="PANTHER" id="PTHR45339">
    <property type="entry name" value="HYBRID SIGNAL TRANSDUCTION HISTIDINE KINASE J"/>
    <property type="match status" value="1"/>
</dbReference>
<evidence type="ECO:0000256" key="13">
    <source>
        <dbReference type="SAM" id="Phobius"/>
    </source>
</evidence>
<dbReference type="PROSITE" id="PS50110">
    <property type="entry name" value="RESPONSE_REGULATORY"/>
    <property type="match status" value="2"/>
</dbReference>
<dbReference type="GO" id="GO:0005524">
    <property type="term" value="F:ATP binding"/>
    <property type="evidence" value="ECO:0007669"/>
    <property type="project" value="UniProtKB-KW"/>
</dbReference>
<dbReference type="PANTHER" id="PTHR45339:SF1">
    <property type="entry name" value="HYBRID SIGNAL TRANSDUCTION HISTIDINE KINASE J"/>
    <property type="match status" value="1"/>
</dbReference>
<dbReference type="InterPro" id="IPR001789">
    <property type="entry name" value="Sig_transdc_resp-reg_receiver"/>
</dbReference>
<feature type="domain" description="Response regulatory" evidence="15">
    <location>
        <begin position="1127"/>
        <end position="1240"/>
    </location>
</feature>
<dbReference type="InterPro" id="IPR003594">
    <property type="entry name" value="HATPase_dom"/>
</dbReference>
<reference evidence="16 17" key="1">
    <citation type="submission" date="2016-07" db="EMBL/GenBank/DDBJ databases">
        <title>Genomic analysis of zinc-resistant bacterium Mucilaginibacter pedocola TBZ30.</title>
        <authorList>
            <person name="Huang J."/>
            <person name="Tang J."/>
        </authorList>
    </citation>
    <scope>NUCLEOTIDE SEQUENCE [LARGE SCALE GENOMIC DNA]</scope>
    <source>
        <strain evidence="16 17">TBZ30</strain>
    </source>
</reference>
<evidence type="ECO:0000259" key="15">
    <source>
        <dbReference type="PROSITE" id="PS50110"/>
    </source>
</evidence>
<evidence type="ECO:0000256" key="6">
    <source>
        <dbReference type="ARBA" id="ARBA00022777"/>
    </source>
</evidence>
<keyword evidence="6" id="KW-0418">Kinase</keyword>
<keyword evidence="4" id="KW-0808">Transferase</keyword>
<evidence type="ECO:0000256" key="4">
    <source>
        <dbReference type="ARBA" id="ARBA00022679"/>
    </source>
</evidence>
<dbReference type="SUPFAM" id="SSF47384">
    <property type="entry name" value="Homodimeric domain of signal transducing histidine kinase"/>
    <property type="match status" value="1"/>
</dbReference>
<dbReference type="SUPFAM" id="SSF52172">
    <property type="entry name" value="CheY-like"/>
    <property type="match status" value="2"/>
</dbReference>
<dbReference type="EC" id="2.7.13.3" evidence="2"/>
<evidence type="ECO:0000256" key="7">
    <source>
        <dbReference type="ARBA" id="ARBA00022840"/>
    </source>
</evidence>
<evidence type="ECO:0000259" key="14">
    <source>
        <dbReference type="PROSITE" id="PS50109"/>
    </source>
</evidence>
<dbReference type="InterPro" id="IPR015943">
    <property type="entry name" value="WD40/YVTN_repeat-like_dom_sf"/>
</dbReference>
<dbReference type="FunFam" id="2.60.40.10:FF:000791">
    <property type="entry name" value="Two-component system sensor histidine kinase/response regulator"/>
    <property type="match status" value="1"/>
</dbReference>
<evidence type="ECO:0000256" key="3">
    <source>
        <dbReference type="ARBA" id="ARBA00022553"/>
    </source>
</evidence>
<dbReference type="InterPro" id="IPR011123">
    <property type="entry name" value="Y_Y_Y"/>
</dbReference>
<dbReference type="CDD" id="cd17546">
    <property type="entry name" value="REC_hyHK_CKI1_RcsC-like"/>
    <property type="match status" value="1"/>
</dbReference>
<evidence type="ECO:0000256" key="11">
    <source>
        <dbReference type="PROSITE-ProRule" id="PRU00169"/>
    </source>
</evidence>
<evidence type="ECO:0000256" key="5">
    <source>
        <dbReference type="ARBA" id="ARBA00022741"/>
    </source>
</evidence>
<keyword evidence="5" id="KW-0547">Nucleotide-binding</keyword>
<accession>A0A1S9PBM6</accession>
<dbReference type="InterPro" id="IPR013783">
    <property type="entry name" value="Ig-like_fold"/>
</dbReference>
<dbReference type="GO" id="GO:0000155">
    <property type="term" value="F:phosphorelay sensor kinase activity"/>
    <property type="evidence" value="ECO:0007669"/>
    <property type="project" value="InterPro"/>
</dbReference>
<dbReference type="CDD" id="cd00082">
    <property type="entry name" value="HisKA"/>
    <property type="match status" value="1"/>
</dbReference>
<evidence type="ECO:0000313" key="16">
    <source>
        <dbReference type="EMBL" id="OOQ58383.1"/>
    </source>
</evidence>
<evidence type="ECO:0000256" key="12">
    <source>
        <dbReference type="SAM" id="Coils"/>
    </source>
</evidence>
<dbReference type="InterPro" id="IPR003661">
    <property type="entry name" value="HisK_dim/P_dom"/>
</dbReference>
<keyword evidence="17" id="KW-1185">Reference proteome</keyword>
<dbReference type="Pfam" id="PF07494">
    <property type="entry name" value="Reg_prop"/>
    <property type="match status" value="9"/>
</dbReference>
<dbReference type="STRING" id="1792845.BC343_11540"/>
<dbReference type="FunFam" id="3.30.565.10:FF:000010">
    <property type="entry name" value="Sensor histidine kinase RcsC"/>
    <property type="match status" value="1"/>
</dbReference>
<dbReference type="Gene3D" id="3.40.50.2300">
    <property type="match status" value="2"/>
</dbReference>
<keyword evidence="12" id="KW-0175">Coiled coil</keyword>
<dbReference type="SMART" id="SM00388">
    <property type="entry name" value="HisKA"/>
    <property type="match status" value="1"/>
</dbReference>
<evidence type="ECO:0000256" key="2">
    <source>
        <dbReference type="ARBA" id="ARBA00012438"/>
    </source>
</evidence>
<name>A0A1S9PBM6_9SPHI</name>
<dbReference type="InterPro" id="IPR011110">
    <property type="entry name" value="Reg_prop"/>
</dbReference>
<dbReference type="InterPro" id="IPR011006">
    <property type="entry name" value="CheY-like_superfamily"/>
</dbReference>
<dbReference type="InterPro" id="IPR036097">
    <property type="entry name" value="HisK_dim/P_sf"/>
</dbReference>
<dbReference type="CDD" id="cd00146">
    <property type="entry name" value="PKD"/>
    <property type="match status" value="1"/>
</dbReference>
<feature type="transmembrane region" description="Helical" evidence="13">
    <location>
        <begin position="781"/>
        <end position="800"/>
    </location>
</feature>
<dbReference type="Pfam" id="PF07495">
    <property type="entry name" value="Y_Y_Y"/>
    <property type="match status" value="1"/>
</dbReference>
<protein>
    <recommendedName>
        <fullName evidence="10">Sensory/regulatory protein RpfC</fullName>
        <ecNumber evidence="2">2.7.13.3</ecNumber>
    </recommendedName>
</protein>
<dbReference type="Pfam" id="PF02518">
    <property type="entry name" value="HATPase_c"/>
    <property type="match status" value="1"/>
</dbReference>
<evidence type="ECO:0000313" key="17">
    <source>
        <dbReference type="Proteomes" id="UP000189739"/>
    </source>
</evidence>
<keyword evidence="13" id="KW-0812">Transmembrane</keyword>
<feature type="modified residue" description="4-aspartylphosphate" evidence="11">
    <location>
        <position position="1316"/>
    </location>
</feature>
<evidence type="ECO:0000256" key="10">
    <source>
        <dbReference type="ARBA" id="ARBA00068150"/>
    </source>
</evidence>
<proteinExistence type="predicted"/>
<keyword evidence="3 11" id="KW-0597">Phosphoprotein</keyword>
<dbReference type="SMART" id="SM00448">
    <property type="entry name" value="REC"/>
    <property type="match status" value="2"/>
</dbReference>
<gene>
    <name evidence="16" type="ORF">BC343_11540</name>
</gene>
<organism evidence="16 17">
    <name type="scientific">Mucilaginibacter pedocola</name>
    <dbReference type="NCBI Taxonomy" id="1792845"/>
    <lineage>
        <taxon>Bacteria</taxon>
        <taxon>Pseudomonadati</taxon>
        <taxon>Bacteroidota</taxon>
        <taxon>Sphingobacteriia</taxon>
        <taxon>Sphingobacteriales</taxon>
        <taxon>Sphingobacteriaceae</taxon>
        <taxon>Mucilaginibacter</taxon>
    </lineage>
</organism>
<dbReference type="SMART" id="SM00387">
    <property type="entry name" value="HATPase_c"/>
    <property type="match status" value="1"/>
</dbReference>
<sequence>MLFFFFAVPQILAAQISDERFRHISDEQGLSNSTINCIYQDSRGFMWFGTRDGLNRYDGINAVIFRTDSANKASIGDNFINCIYEDGNHKLWIGTSNGISRYDPITKTFRNYPLPHAKCVTAITAYNAGKLWVATLEGGVDLFDMQSGSIKELRHSNGGINSDSVNTLYRDKQNHLWAGTQKGLSLYDDKSGTFKPFAIAGLSGNKNIVSIAEGMGQNLWLGINEVGVARYGLADKSFRLFSNQANDPGSLSGNLILQVFADKDGNIWVGTVNQGMNLFRPKTNSFHKYRPKPENPSGLSNMTVSAIYQDNQGSMWIGTHRGGVNLYVAEADKFKLYRPGISTNTLTYDDVKELYEDRKGNIWIGTDGGGIDLYNRETESFKHYKNQPGNPKSLSSNNIQDITEDAAGNLWVGTWGSGLNLMDAKTGTFTRFTNNPAVAGSISSDFLQAMLLDSKGNFWVGTYYGGLNLLDTKTHRFTRVTKSPDGKTSFSGKNVVSIAEDKEGNVWFGTDDGGLNKYSLTDKQFTHYLDPAIKKTDSRVLFADSKGRFWVGMAGLYLLDKKTNDFKLFTQKAGLNINFIKGIAEDKRGNLWISTNRGVVKLNPETGVTKQYNTYDGLQGMEFEANAYLKTRNGEIFFGGIKGFNSFYPDSVKTNLQPPPVYITDFQIFNKSIVTGAKDSILKLGATYTKLITLNYKQSSIAFSFVALNYIINRNNQYKYKLEGFDDDWITAGEEHRASYTNLSPGTYTFRVIASNNDDVWNTQGATITVVINPPFWVTTWFRVLAVLFIIVAIYTIYYIRVSTIKRQKRELEIQVAERTKEVRLQAEELLQANEELHAQSEELQTQSDYLQDLNDALAIQKEQEQTAREDAEKANQAKSIFLATMSHEIRTPMNGVIGMASLLSETKLDHEQREYTDTIINSGESLLSVINDILDFSKIESGKMEVEHEDFVLRRTIEEVMDLFAKKATEQRIDLVYEIDENVPQHIIGDSLRVKQVLINLINNAIKFTSKGEIFVKVFLTENSAPGNLQIGFTVKDTGIGIPQEKLSRLFKAFSQVDSSTTRKYGGTGLGLAICERLVHLMGGEIWADSVYGQGSVFGFFITTDESKNPIKDNHIYDLSSLAGTQVLVVDDNATNLTIIERQLANWKLKPVPVLSAYDALKILGEENDIKLLITDMEMPLMDGIDLAKQLKVKYPALPVIMLSSIGDETRTKYPGLFSSILVKPVKQHHLYEAINKAFNKQATATAEVAGKKVLEADFAEAHPLSILVAEDNMINQKLIDRVLGKLGYKPEMVENGLEVLEKLKEKEYDIILMDIQMPQMDGLEATKHIRENNGYQPYIAAMTANAMPEDREICIQGGMDDYLSKPMKLEDLVGVLKRVTEAKDLA</sequence>
<dbReference type="InterPro" id="IPR005467">
    <property type="entry name" value="His_kinase_dom"/>
</dbReference>
<dbReference type="EMBL" id="MBTF01000034">
    <property type="protein sequence ID" value="OOQ58383.1"/>
    <property type="molecule type" value="Genomic_DNA"/>
</dbReference>
<keyword evidence="8" id="KW-0902">Two-component regulatory system</keyword>
<dbReference type="Gene3D" id="1.10.287.130">
    <property type="match status" value="1"/>
</dbReference>
<evidence type="ECO:0000256" key="9">
    <source>
        <dbReference type="ARBA" id="ARBA00064003"/>
    </source>
</evidence>
<dbReference type="Proteomes" id="UP000189739">
    <property type="component" value="Unassembled WGS sequence"/>
</dbReference>
<dbReference type="FunFam" id="1.10.287.130:FF:000002">
    <property type="entry name" value="Two-component osmosensing histidine kinase"/>
    <property type="match status" value="1"/>
</dbReference>
<dbReference type="Gene3D" id="2.60.40.10">
    <property type="entry name" value="Immunoglobulins"/>
    <property type="match status" value="1"/>
</dbReference>
<keyword evidence="13" id="KW-1133">Transmembrane helix</keyword>
<comment type="caution">
    <text evidence="16">The sequence shown here is derived from an EMBL/GenBank/DDBJ whole genome shotgun (WGS) entry which is preliminary data.</text>
</comment>
<dbReference type="Pfam" id="PF00512">
    <property type="entry name" value="HisKA"/>
    <property type="match status" value="1"/>
</dbReference>
<dbReference type="Gene3D" id="2.130.10.10">
    <property type="entry name" value="YVTN repeat-like/Quinoprotein amine dehydrogenase"/>
    <property type="match status" value="2"/>
</dbReference>
<comment type="catalytic activity">
    <reaction evidence="1">
        <text>ATP + protein L-histidine = ADP + protein N-phospho-L-histidine.</text>
        <dbReference type="EC" id="2.7.13.3"/>
    </reaction>
</comment>